<accession>A0A6J6VPX3</accession>
<dbReference type="EMBL" id="CAFAAA010000002">
    <property type="protein sequence ID" value="CAB4773033.1"/>
    <property type="molecule type" value="Genomic_DNA"/>
</dbReference>
<dbReference type="Pfam" id="PF09903">
    <property type="entry name" value="DUF2130"/>
    <property type="match status" value="1"/>
</dbReference>
<reference evidence="1" key="1">
    <citation type="submission" date="2020-05" db="EMBL/GenBank/DDBJ databases">
        <authorList>
            <person name="Chiriac C."/>
            <person name="Salcher M."/>
            <person name="Ghai R."/>
            <person name="Kavagutti S V."/>
        </authorList>
    </citation>
    <scope>NUCLEOTIDE SEQUENCE</scope>
</reference>
<dbReference type="EMBL" id="CAFARE010000041">
    <property type="protein sequence ID" value="CAB4838889.1"/>
    <property type="molecule type" value="Genomic_DNA"/>
</dbReference>
<gene>
    <name evidence="1" type="ORF">UFOPK2942_00194</name>
    <name evidence="2" type="ORF">UFOPK3232_01027</name>
</gene>
<organism evidence="1">
    <name type="scientific">freshwater metagenome</name>
    <dbReference type="NCBI Taxonomy" id="449393"/>
    <lineage>
        <taxon>unclassified sequences</taxon>
        <taxon>metagenomes</taxon>
        <taxon>ecological metagenomes</taxon>
    </lineage>
</organism>
<evidence type="ECO:0000313" key="1">
    <source>
        <dbReference type="EMBL" id="CAB4773033.1"/>
    </source>
</evidence>
<protein>
    <submittedName>
        <fullName evidence="1">Unannotated protein</fullName>
    </submittedName>
</protein>
<proteinExistence type="predicted"/>
<dbReference type="InterPro" id="IPR019219">
    <property type="entry name" value="DUF2130"/>
</dbReference>
<dbReference type="PIRSF" id="PIRSF005850">
    <property type="entry name" value="UCP005850"/>
    <property type="match status" value="1"/>
</dbReference>
<sequence>MQEINCPQCGKVFKIDESGYSDIVKQVRDSEFNKDLKDRLALAESEKTNELLHMESQKNSEIQKLQTQIELQKSKEEVNLNQSIASVKEEYEKVMKLKDTEIEYYKDYKVKLSTKMVGESLEQHCEIEFNKLRATGFSRAFFEKDSDASAGSKGDYIFRESDENGVEFISIMFEMKNESDTTATKKKNEDFLKELDKDRNEKGCEYAVLVSLLESDSDLYNTGIVDVSHRYPKMYVVRPQFFIPIITLLRNTSQKSLEYKVELKRLEAENFDVTTFKDKLEDFKKGFARNRKLASDNFEKVIIEIDKSIKHLEETKDALLLTDKNLQIANRKLDDLTIQKLTRENPTMASKFKALEVPGGEIKEVED</sequence>
<dbReference type="AlphaFoldDB" id="A0A6J6VPX3"/>
<evidence type="ECO:0000313" key="2">
    <source>
        <dbReference type="EMBL" id="CAB4838889.1"/>
    </source>
</evidence>
<name>A0A6J6VPX3_9ZZZZ</name>